<keyword evidence="2" id="KW-0645">Protease</keyword>
<evidence type="ECO:0000256" key="2">
    <source>
        <dbReference type="ARBA" id="ARBA00022670"/>
    </source>
</evidence>
<evidence type="ECO:0000256" key="3">
    <source>
        <dbReference type="ARBA" id="ARBA00022801"/>
    </source>
</evidence>
<dbReference type="PANTHER" id="PTHR23402:SF1">
    <property type="entry name" value="PYROGLUTAMYL-PEPTIDASE I"/>
    <property type="match status" value="1"/>
</dbReference>
<dbReference type="AlphaFoldDB" id="A0A9J6CHV6"/>
<reference evidence="5" key="1">
    <citation type="submission" date="2021-03" db="EMBL/GenBank/DDBJ databases">
        <title>Chromosome level genome of the anhydrobiotic midge Polypedilum vanderplanki.</title>
        <authorList>
            <person name="Yoshida Y."/>
            <person name="Kikawada T."/>
            <person name="Gusev O."/>
        </authorList>
    </citation>
    <scope>NUCLEOTIDE SEQUENCE</scope>
    <source>
        <strain evidence="5">NIAS01</strain>
        <tissue evidence="5">Whole body or cell culture</tissue>
    </source>
</reference>
<evidence type="ECO:0000256" key="1">
    <source>
        <dbReference type="ARBA" id="ARBA00006641"/>
    </source>
</evidence>
<dbReference type="SUPFAM" id="SSF53182">
    <property type="entry name" value="Pyrrolidone carboxyl peptidase (pyroglutamate aminopeptidase)"/>
    <property type="match status" value="1"/>
</dbReference>
<dbReference type="InterPro" id="IPR016125">
    <property type="entry name" value="Peptidase_C15-like"/>
</dbReference>
<gene>
    <name evidence="5" type="ORF">PVAND_010889</name>
</gene>
<proteinExistence type="inferred from homology"/>
<evidence type="ECO:0008006" key="7">
    <source>
        <dbReference type="Google" id="ProtNLM"/>
    </source>
</evidence>
<organism evidence="5 6">
    <name type="scientific">Polypedilum vanderplanki</name>
    <name type="common">Sleeping chironomid midge</name>
    <dbReference type="NCBI Taxonomy" id="319348"/>
    <lineage>
        <taxon>Eukaryota</taxon>
        <taxon>Metazoa</taxon>
        <taxon>Ecdysozoa</taxon>
        <taxon>Arthropoda</taxon>
        <taxon>Hexapoda</taxon>
        <taxon>Insecta</taxon>
        <taxon>Pterygota</taxon>
        <taxon>Neoptera</taxon>
        <taxon>Endopterygota</taxon>
        <taxon>Diptera</taxon>
        <taxon>Nematocera</taxon>
        <taxon>Chironomoidea</taxon>
        <taxon>Chironomidae</taxon>
        <taxon>Chironominae</taxon>
        <taxon>Polypedilum</taxon>
        <taxon>Polypedilum</taxon>
    </lineage>
</organism>
<accession>A0A9J6CHV6</accession>
<dbReference type="PANTHER" id="PTHR23402">
    <property type="entry name" value="PROTEASE FAMILY C15 PYROGLUTAMYL-PEPTIDASE I-RELATED"/>
    <property type="match status" value="1"/>
</dbReference>
<dbReference type="GO" id="GO:0008234">
    <property type="term" value="F:cysteine-type peptidase activity"/>
    <property type="evidence" value="ECO:0007669"/>
    <property type="project" value="UniProtKB-KW"/>
</dbReference>
<dbReference type="Proteomes" id="UP001107558">
    <property type="component" value="Chromosome 1"/>
</dbReference>
<keyword evidence="3" id="KW-0378">Hydrolase</keyword>
<comment type="similarity">
    <text evidence="1">Belongs to the peptidase C15 family.</text>
</comment>
<protein>
    <recommendedName>
        <fullName evidence="7">Pyroglutamyl-peptidase 1</fullName>
    </recommendedName>
</protein>
<evidence type="ECO:0000313" key="5">
    <source>
        <dbReference type="EMBL" id="KAG5681455.1"/>
    </source>
</evidence>
<evidence type="ECO:0000256" key="4">
    <source>
        <dbReference type="ARBA" id="ARBA00022807"/>
    </source>
</evidence>
<keyword evidence="6" id="KW-1185">Reference proteome</keyword>
<evidence type="ECO:0000313" key="6">
    <source>
        <dbReference type="Proteomes" id="UP001107558"/>
    </source>
</evidence>
<dbReference type="Pfam" id="PF01470">
    <property type="entry name" value="Peptidase_C15"/>
    <property type="match status" value="1"/>
</dbReference>
<comment type="caution">
    <text evidence="5">The sequence shown here is derived from an EMBL/GenBank/DDBJ whole genome shotgun (WGS) entry which is preliminary data.</text>
</comment>
<dbReference type="EMBL" id="JADBJN010000001">
    <property type="protein sequence ID" value="KAG5681455.1"/>
    <property type="molecule type" value="Genomic_DNA"/>
</dbReference>
<dbReference type="InterPro" id="IPR036440">
    <property type="entry name" value="Peptidase_C15-like_sf"/>
</dbReference>
<dbReference type="OrthoDB" id="407146at2759"/>
<name>A0A9J6CHV6_POLVA</name>
<dbReference type="GO" id="GO:0006508">
    <property type="term" value="P:proteolysis"/>
    <property type="evidence" value="ECO:0007669"/>
    <property type="project" value="UniProtKB-KW"/>
</dbReference>
<dbReference type="Gene3D" id="3.40.630.20">
    <property type="entry name" value="Peptidase C15, pyroglutamyl peptidase I-like"/>
    <property type="match status" value="1"/>
</dbReference>
<sequence length="201" mass="23159">MESKNRIIVTGYDVFEGHERKNASWEAVNILPKEIKIDDKKFKIKKLKVEVKYAAVDKIVEEIWKKDPYLVVHVGVHGYASKIKIEKCAINEFPMRDYASKTLNNPVLCLENAGKCDILHTKIDVDTITKYLNENHRNMYESSCDVGKYLCGYIYLKSLDKNPTKTLFIHVPCIDKPFNTKDTSAAIYKIIEQCLITPLLE</sequence>
<keyword evidence="4" id="KW-0788">Thiol protease</keyword>